<dbReference type="Pfam" id="PF02689">
    <property type="entry name" value="Herpes_Helicase"/>
    <property type="match status" value="1"/>
</dbReference>
<dbReference type="GO" id="GO:0000723">
    <property type="term" value="P:telomere maintenance"/>
    <property type="evidence" value="ECO:0007669"/>
    <property type="project" value="InterPro"/>
</dbReference>
<evidence type="ECO:0000259" key="5">
    <source>
        <dbReference type="SMART" id="SM00382"/>
    </source>
</evidence>
<evidence type="ECO:0000313" key="7">
    <source>
        <dbReference type="Proteomes" id="UP000201169"/>
    </source>
</evidence>
<keyword evidence="4" id="KW-0067">ATP-binding</keyword>
<gene>
    <name evidence="6" type="ORF">CAV_0631</name>
</gene>
<accession>A0A222MW55</accession>
<dbReference type="AlphaFoldDB" id="A0A222MW55"/>
<dbReference type="PANTHER" id="PTHR47642">
    <property type="entry name" value="ATP-DEPENDENT DNA HELICASE"/>
    <property type="match status" value="1"/>
</dbReference>
<feature type="domain" description="AAA+ ATPase" evidence="5">
    <location>
        <begin position="13"/>
        <end position="253"/>
    </location>
</feature>
<dbReference type="InterPro" id="IPR027417">
    <property type="entry name" value="P-loop_NTPase"/>
</dbReference>
<evidence type="ECO:0000256" key="1">
    <source>
        <dbReference type="ARBA" id="ARBA00022741"/>
    </source>
</evidence>
<evidence type="ECO:0000313" key="6">
    <source>
        <dbReference type="EMBL" id="ASQ30297.1"/>
    </source>
</evidence>
<evidence type="ECO:0000256" key="2">
    <source>
        <dbReference type="ARBA" id="ARBA00022801"/>
    </source>
</evidence>
<keyword evidence="3 6" id="KW-0347">Helicase</keyword>
<reference evidence="6 7" key="1">
    <citation type="submission" date="2017-07" db="EMBL/GenBank/DDBJ databases">
        <title>Analysis of two Campylobacter avium genomes and identification of a novel hippuricase gene.</title>
        <authorList>
            <person name="Miller W.G."/>
            <person name="Chapman M.H."/>
            <person name="Yee E."/>
            <person name="Revez J."/>
            <person name="Bono J.L."/>
            <person name="Rossi M."/>
        </authorList>
    </citation>
    <scope>NUCLEOTIDE SEQUENCE [LARGE SCALE GENOMIC DNA]</scope>
    <source>
        <strain evidence="6 7">LMG 24591</strain>
    </source>
</reference>
<dbReference type="InterPro" id="IPR003840">
    <property type="entry name" value="DNA_helicase_dom"/>
</dbReference>
<keyword evidence="7" id="KW-1185">Reference proteome</keyword>
<dbReference type="GO" id="GO:0016787">
    <property type="term" value="F:hydrolase activity"/>
    <property type="evidence" value="ECO:0007669"/>
    <property type="project" value="UniProtKB-KW"/>
</dbReference>
<name>A0A222MW55_9BACT</name>
<dbReference type="Proteomes" id="UP000201169">
    <property type="component" value="Chromosome"/>
</dbReference>
<keyword evidence="2" id="KW-0378">Hydrolase</keyword>
<dbReference type="SMART" id="SM00382">
    <property type="entry name" value="AAA"/>
    <property type="match status" value="1"/>
</dbReference>
<dbReference type="Gene3D" id="3.40.50.300">
    <property type="entry name" value="P-loop containing nucleotide triphosphate hydrolases"/>
    <property type="match status" value="2"/>
</dbReference>
<dbReference type="CDD" id="cd18809">
    <property type="entry name" value="SF1_C_RecD"/>
    <property type="match status" value="1"/>
</dbReference>
<organism evidence="6 7">
    <name type="scientific">Campylobacter avium LMG 24591</name>
    <dbReference type="NCBI Taxonomy" id="522484"/>
    <lineage>
        <taxon>Bacteria</taxon>
        <taxon>Pseudomonadati</taxon>
        <taxon>Campylobacterota</taxon>
        <taxon>Epsilonproteobacteria</taxon>
        <taxon>Campylobacterales</taxon>
        <taxon>Campylobacteraceae</taxon>
        <taxon>Campylobacter</taxon>
    </lineage>
</organism>
<evidence type="ECO:0000256" key="4">
    <source>
        <dbReference type="ARBA" id="ARBA00022840"/>
    </source>
</evidence>
<dbReference type="GO" id="GO:0005524">
    <property type="term" value="F:ATP binding"/>
    <property type="evidence" value="ECO:0007669"/>
    <property type="project" value="UniProtKB-KW"/>
</dbReference>
<dbReference type="InterPro" id="IPR003593">
    <property type="entry name" value="AAA+_ATPase"/>
</dbReference>
<keyword evidence="1" id="KW-0547">Nucleotide-binding</keyword>
<dbReference type="KEGG" id="cavi:CAV_0631"/>
<dbReference type="PANTHER" id="PTHR47642:SF6">
    <property type="entry name" value="ATP-DEPENDENT DNA HELICASE"/>
    <property type="match status" value="1"/>
</dbReference>
<dbReference type="GO" id="GO:0003678">
    <property type="term" value="F:DNA helicase activity"/>
    <property type="evidence" value="ECO:0007669"/>
    <property type="project" value="InterPro"/>
</dbReference>
<protein>
    <submittedName>
        <fullName evidence="6">Putative helicase, PIF1 family (DUF889 domain)</fullName>
    </submittedName>
</protein>
<dbReference type="EMBL" id="CP022347">
    <property type="protein sequence ID" value="ASQ30297.1"/>
    <property type="molecule type" value="Genomic_DNA"/>
</dbReference>
<dbReference type="InterPro" id="IPR010285">
    <property type="entry name" value="DNA_helicase_pif1-like_DEAD"/>
</dbReference>
<dbReference type="SUPFAM" id="SSF52540">
    <property type="entry name" value="P-loop containing nucleoside triphosphate hydrolases"/>
    <property type="match status" value="2"/>
</dbReference>
<proteinExistence type="predicted"/>
<sequence length="439" mass="50469">MILAAKKIKELLKTNNVFLSGGAGVGKSYTTKLIKDDYIKEGKIVVSLGTTAISAINIKGQTVHSFFAFGLCSNLEELGIFDKKQRKKLKKLDKKIKEIDLLIIDEISMLSSNLLEMIRLRLLEYKGKILFVGDFFQLPPVVKNENTKNIFIESHYAFSSPAWQSLNLKNVLLSVPKRTSDKKFYENLSKLRNTKLDDETAEYFSNFLLKDVSLDDLDDFSILCAINKKADYINERKLAMIEGEFIELVAKEDMKDLSYEQYQKWVNTLTVPKKLKIKIGAKIIFCTNKYEDGDTYYNGEQGVILDIFEKKGETVLEIQKTNSKIIHLKAFTFNLLDFTQEDDTVLASFTQFPIKPAYAITIHKSQGMSIEKLACDIDDIFEKGQLYVALSRATNPQNLILFYSKAYNFRKHFESVLKFDKLVVDFYKKNEFIMLEENI</sequence>
<dbReference type="InterPro" id="IPR051055">
    <property type="entry name" value="PIF1_helicase"/>
</dbReference>
<evidence type="ECO:0000256" key="3">
    <source>
        <dbReference type="ARBA" id="ARBA00022806"/>
    </source>
</evidence>
<dbReference type="GO" id="GO:0006281">
    <property type="term" value="P:DNA repair"/>
    <property type="evidence" value="ECO:0007669"/>
    <property type="project" value="InterPro"/>
</dbReference>
<dbReference type="Pfam" id="PF05970">
    <property type="entry name" value="PIF1"/>
    <property type="match status" value="1"/>
</dbReference>